<dbReference type="AlphaFoldDB" id="A0A1I2UPE0"/>
<keyword evidence="5" id="KW-1185">Reference proteome</keyword>
<evidence type="ECO:0000313" key="2">
    <source>
        <dbReference type="EMBL" id="NYH86650.1"/>
    </source>
</evidence>
<evidence type="ECO:0000313" key="4">
    <source>
        <dbReference type="Proteomes" id="UP000199052"/>
    </source>
</evidence>
<evidence type="ECO:0000313" key="5">
    <source>
        <dbReference type="Proteomes" id="UP000533017"/>
    </source>
</evidence>
<dbReference type="EMBL" id="JACBZA010000001">
    <property type="protein sequence ID" value="NYH86650.1"/>
    <property type="molecule type" value="Genomic_DNA"/>
</dbReference>
<dbReference type="Proteomes" id="UP000533017">
    <property type="component" value="Unassembled WGS sequence"/>
</dbReference>
<accession>A0A1I2UPE0</accession>
<evidence type="ECO:0000313" key="3">
    <source>
        <dbReference type="EMBL" id="SFG78109.1"/>
    </source>
</evidence>
<reference evidence="2 5" key="2">
    <citation type="submission" date="2020-07" db="EMBL/GenBank/DDBJ databases">
        <title>Sequencing the genomes of 1000 actinobacteria strains.</title>
        <authorList>
            <person name="Klenk H.-P."/>
        </authorList>
    </citation>
    <scope>NUCLEOTIDE SEQUENCE [LARGE SCALE GENOMIC DNA]</scope>
    <source>
        <strain evidence="2 5">DSM 45117</strain>
    </source>
</reference>
<sequence>MGAADGAPFPRRTGARPTATDTSMARPTDIGAVTR</sequence>
<proteinExistence type="predicted"/>
<gene>
    <name evidence="2" type="ORF">FHR37_005501</name>
    <name evidence="3" type="ORF">SAMN05421678_108236</name>
</gene>
<evidence type="ECO:0000256" key="1">
    <source>
        <dbReference type="SAM" id="MobiDB-lite"/>
    </source>
</evidence>
<protein>
    <submittedName>
        <fullName evidence="3">Uncharacterized protein</fullName>
    </submittedName>
</protein>
<feature type="region of interest" description="Disordered" evidence="1">
    <location>
        <begin position="1"/>
        <end position="35"/>
    </location>
</feature>
<name>A0A1I2UPE0_9ACTN</name>
<reference evidence="3 4" key="1">
    <citation type="submission" date="2016-10" db="EMBL/GenBank/DDBJ databases">
        <authorList>
            <person name="de Groot N.N."/>
        </authorList>
    </citation>
    <scope>NUCLEOTIDE SEQUENCE [LARGE SCALE GENOMIC DNA]</scope>
    <source>
        <strain evidence="3 4">CPCC 202808</strain>
    </source>
</reference>
<organism evidence="3 4">
    <name type="scientific">Actinopolymorpha cephalotaxi</name>
    <dbReference type="NCBI Taxonomy" id="504797"/>
    <lineage>
        <taxon>Bacteria</taxon>
        <taxon>Bacillati</taxon>
        <taxon>Actinomycetota</taxon>
        <taxon>Actinomycetes</taxon>
        <taxon>Propionibacteriales</taxon>
        <taxon>Actinopolymorphaceae</taxon>
        <taxon>Actinopolymorpha</taxon>
    </lineage>
</organism>
<dbReference type="EMBL" id="FOOI01000008">
    <property type="protein sequence ID" value="SFG78109.1"/>
    <property type="molecule type" value="Genomic_DNA"/>
</dbReference>
<dbReference type="Proteomes" id="UP000199052">
    <property type="component" value="Unassembled WGS sequence"/>
</dbReference>